<evidence type="ECO:0000256" key="2">
    <source>
        <dbReference type="SAM" id="Phobius"/>
    </source>
</evidence>
<dbReference type="Proteomes" id="UP000053562">
    <property type="component" value="Unassembled WGS sequence"/>
</dbReference>
<keyword evidence="2" id="KW-1133">Transmembrane helix</keyword>
<dbReference type="EMBL" id="KQ234328">
    <property type="protein sequence ID" value="KMZ79464.1"/>
    <property type="molecule type" value="Genomic_DNA"/>
</dbReference>
<feature type="compositionally biased region" description="Basic and acidic residues" evidence="1">
    <location>
        <begin position="134"/>
        <end position="146"/>
    </location>
</feature>
<evidence type="ECO:0000313" key="3">
    <source>
        <dbReference type="EMBL" id="KMZ79464.1"/>
    </source>
</evidence>
<keyword evidence="2" id="KW-0812">Transmembrane</keyword>
<name>A0A0J9S9M5_PLAVI</name>
<keyword evidence="2" id="KW-0472">Membrane</keyword>
<organism evidence="3 4">
    <name type="scientific">Plasmodium vivax India VII</name>
    <dbReference type="NCBI Taxonomy" id="1077284"/>
    <lineage>
        <taxon>Eukaryota</taxon>
        <taxon>Sar</taxon>
        <taxon>Alveolata</taxon>
        <taxon>Apicomplexa</taxon>
        <taxon>Aconoidasida</taxon>
        <taxon>Haemosporida</taxon>
        <taxon>Plasmodiidae</taxon>
        <taxon>Plasmodium</taxon>
        <taxon>Plasmodium (Plasmodium)</taxon>
    </lineage>
</organism>
<sequence length="587" mass="68218">MKRGSATLADSPKYAKRKKNKWAVPASPFECKKNSYVRCRRNSFNNLGGLLLEKNFFIFNFLLSVKCNEEEKKKKKKKNTSECAISDGDAELRPYYLSQGEQVFLQQDDQNGWSEEEPTRMQGGDSCEPTGEATEIHTEPNEPRGECPKGNLIEKHMNTLLKGNFFFYIKNYIHHILRNVDICREEKPNETFFEFYTNFKNKKKKIYFCNSEELLSDVYCDVSEASDDSDYNYFFEKANQLHDYEGEDGSEDGGAENDIVMQVTGRRESEATDGMEKTNGDMCLIPNLSKKLNNLQFQKRHSMLSVDEDKSKREAKERKFAKYACGRCGGGWPAGEGELSDATNSSNVTDPSGEGNTVCLLQILISNLTQGELLFWAKVKSCIEQFLGTIKTAVLFKGPANYLETPYVEIMDEIEKRKGEKEHIKYIKKKKKLLTLRKEQKCINCLFEKTINSVRISIKYDLTLASENFNYLFKNRIYKYKKFIEKMLTQKWGDVPNVDHTDEKSSFLHSQLNPIVFKNLTKKNYDFSLLIHSVHLELYGYMYMRDYLFFLLIMVEVYVFIHFNDINYTYAHNTDLFLDQILKNLFT</sequence>
<feature type="region of interest" description="Disordered" evidence="1">
    <location>
        <begin position="112"/>
        <end position="146"/>
    </location>
</feature>
<evidence type="ECO:0000256" key="1">
    <source>
        <dbReference type="SAM" id="MobiDB-lite"/>
    </source>
</evidence>
<accession>A0A0J9S9M5</accession>
<dbReference type="OrthoDB" id="372669at2759"/>
<proteinExistence type="predicted"/>
<gene>
    <name evidence="3" type="ORF">PVIIG_04722</name>
</gene>
<feature type="transmembrane region" description="Helical" evidence="2">
    <location>
        <begin position="547"/>
        <end position="563"/>
    </location>
</feature>
<evidence type="ECO:0000313" key="4">
    <source>
        <dbReference type="Proteomes" id="UP000053562"/>
    </source>
</evidence>
<reference evidence="3 4" key="1">
    <citation type="submission" date="2011-08" db="EMBL/GenBank/DDBJ databases">
        <title>The Genome Sequence of Plasmodium vivax India VII.</title>
        <authorList>
            <consortium name="The Broad Institute Genome Sequencing Platform"/>
            <consortium name="The Broad Institute Genome Sequencing Center for Infectious Disease"/>
            <person name="Neafsey D."/>
            <person name="Carlton J."/>
            <person name="Barnwell J."/>
            <person name="Collins W."/>
            <person name="Escalante A."/>
            <person name="Mullikin J."/>
            <person name="Saul A."/>
            <person name="Guigo R."/>
            <person name="Camara F."/>
            <person name="Young S.K."/>
            <person name="Zeng Q."/>
            <person name="Gargeya S."/>
            <person name="Fitzgerald M."/>
            <person name="Haas B."/>
            <person name="Abouelleil A."/>
            <person name="Alvarado L."/>
            <person name="Arachchi H.M."/>
            <person name="Berlin A."/>
            <person name="Brown A."/>
            <person name="Chapman S.B."/>
            <person name="Chen Z."/>
            <person name="Dunbar C."/>
            <person name="Freedman E."/>
            <person name="Gearin G."/>
            <person name="Gellesch M."/>
            <person name="Goldberg J."/>
            <person name="Griggs A."/>
            <person name="Gujja S."/>
            <person name="Heiman D."/>
            <person name="Howarth C."/>
            <person name="Larson L."/>
            <person name="Lui A."/>
            <person name="MacDonald P.J.P."/>
            <person name="Montmayeur A."/>
            <person name="Murphy C."/>
            <person name="Neiman D."/>
            <person name="Pearson M."/>
            <person name="Priest M."/>
            <person name="Roberts A."/>
            <person name="Saif S."/>
            <person name="Shea T."/>
            <person name="Shenoy N."/>
            <person name="Sisk P."/>
            <person name="Stolte C."/>
            <person name="Sykes S."/>
            <person name="Wortman J."/>
            <person name="Nusbaum C."/>
            <person name="Birren B."/>
        </authorList>
    </citation>
    <scope>NUCLEOTIDE SEQUENCE [LARGE SCALE GENOMIC DNA]</scope>
    <source>
        <strain evidence="3 4">India VII</strain>
    </source>
</reference>
<dbReference type="AlphaFoldDB" id="A0A0J9S9M5"/>
<protein>
    <submittedName>
        <fullName evidence="3">Uncharacterized protein</fullName>
    </submittedName>
</protein>